<dbReference type="AlphaFoldDB" id="A0A438JKZ9"/>
<proteinExistence type="inferred from homology"/>
<keyword evidence="2" id="KW-0547">Nucleotide-binding</keyword>
<keyword evidence="3" id="KW-0067">ATP-binding</keyword>
<dbReference type="InterPro" id="IPR003593">
    <property type="entry name" value="AAA+_ATPase"/>
</dbReference>
<dbReference type="PANTHER" id="PTHR19229:SF267">
    <property type="entry name" value="ABC TRANSPORTER A FAMILY MEMBER 1"/>
    <property type="match status" value="1"/>
</dbReference>
<evidence type="ECO:0000313" key="5">
    <source>
        <dbReference type="EMBL" id="RVX09630.1"/>
    </source>
</evidence>
<comment type="similarity">
    <text evidence="1">Belongs to the ABC transporter superfamily. ABCA family. CPR flippase (TC 3.A.1.211) subfamily.</text>
</comment>
<dbReference type="Gene3D" id="3.40.50.300">
    <property type="entry name" value="P-loop containing nucleotide triphosphate hydrolases"/>
    <property type="match status" value="1"/>
</dbReference>
<protein>
    <submittedName>
        <fullName evidence="5">ABC transporter A family member 1</fullName>
    </submittedName>
</protein>
<dbReference type="InterPro" id="IPR017871">
    <property type="entry name" value="ABC_transporter-like_CS"/>
</dbReference>
<dbReference type="InterPro" id="IPR027417">
    <property type="entry name" value="P-loop_NTPase"/>
</dbReference>
<dbReference type="PROSITE" id="PS00211">
    <property type="entry name" value="ABC_TRANSPORTER_1"/>
    <property type="match status" value="1"/>
</dbReference>
<evidence type="ECO:0000313" key="6">
    <source>
        <dbReference type="Proteomes" id="UP000288805"/>
    </source>
</evidence>
<evidence type="ECO:0000256" key="2">
    <source>
        <dbReference type="ARBA" id="ARBA00022741"/>
    </source>
</evidence>
<dbReference type="SMART" id="SM00382">
    <property type="entry name" value="AAA"/>
    <property type="match status" value="1"/>
</dbReference>
<dbReference type="PANTHER" id="PTHR19229">
    <property type="entry name" value="ATP-BINDING CASSETTE TRANSPORTER SUBFAMILY A ABCA"/>
    <property type="match status" value="1"/>
</dbReference>
<dbReference type="PROSITE" id="PS50893">
    <property type="entry name" value="ABC_TRANSPORTER_2"/>
    <property type="match status" value="1"/>
</dbReference>
<dbReference type="SUPFAM" id="SSF52540">
    <property type="entry name" value="P-loop containing nucleoside triphosphate hydrolases"/>
    <property type="match status" value="1"/>
</dbReference>
<evidence type="ECO:0000256" key="3">
    <source>
        <dbReference type="ARBA" id="ARBA00022840"/>
    </source>
</evidence>
<sequence length="586" mass="64610">MCTSDALFSPSDNFALAENFFRLSPGFCFADGLASLALLRQGMKGGSSDGVLDWNSIGFFLLTLGLELLPPRKFSLFTILEPWRAIKNSWHGTSSYLEPLLESTSETASIDLDEDIDVQTERNRVLSGSADNAIIYLRNLRKVYPGGKHLSPKIAVHSLTFSVHEGECFGFLGTNGAGKTTTLSMLTGEECPTDGTAFIFGKDVCSNPKAARRHIGYCPQFDALLEYLTVQEHLELYARIKGVPGYRMQDVVMEKLVEFDLLRHANKPSFSLSGGNKRKLSVAIAMVGDPPIVILDEPSTGQDFELISLLGGEKLIQVSSASVGMDPIAKRFMWEVISRLSTRRGKTAVILTTHSMAEAQALCTRIGIMVGGRLRCIGSSQHLKTRFGNHLELEVKPTEVSHVDLENLCRFIQERLFHIPHPRSILSDLEVCIGAVDSITSENASVAEISLSPEMIVMIGRWLGNEERISTLVSSTPVSDGVFGEQLSEQLFRDGGISLPIFSEWWLAKEKFSAIDSFILSSFPGATFHGCNGLSVKYQTEWEEEDGEKGKLKRGRLQLMGVDDEFAKYLNLEEGQLPSTHIQNGD</sequence>
<dbReference type="InterPro" id="IPR003439">
    <property type="entry name" value="ABC_transporter-like_ATP-bd"/>
</dbReference>
<dbReference type="GO" id="GO:0016020">
    <property type="term" value="C:membrane"/>
    <property type="evidence" value="ECO:0007669"/>
    <property type="project" value="InterPro"/>
</dbReference>
<reference evidence="5 6" key="1">
    <citation type="journal article" date="2018" name="PLoS Genet.">
        <title>Population sequencing reveals clonal diversity and ancestral inbreeding in the grapevine cultivar Chardonnay.</title>
        <authorList>
            <person name="Roach M.J."/>
            <person name="Johnson D.L."/>
            <person name="Bohlmann J."/>
            <person name="van Vuuren H.J."/>
            <person name="Jones S.J."/>
            <person name="Pretorius I.S."/>
            <person name="Schmidt S.A."/>
            <person name="Borneman A.R."/>
        </authorList>
    </citation>
    <scope>NUCLEOTIDE SEQUENCE [LARGE SCALE GENOMIC DNA]</scope>
    <source>
        <strain evidence="6">cv. Chardonnay</strain>
        <tissue evidence="5">Leaf</tissue>
    </source>
</reference>
<comment type="caution">
    <text evidence="5">The sequence shown here is derived from an EMBL/GenBank/DDBJ whole genome shotgun (WGS) entry which is preliminary data.</text>
</comment>
<gene>
    <name evidence="5" type="primary">ABCA1_1</name>
    <name evidence="5" type="ORF">CK203_012410</name>
</gene>
<organism evidence="5 6">
    <name type="scientific">Vitis vinifera</name>
    <name type="common">Grape</name>
    <dbReference type="NCBI Taxonomy" id="29760"/>
    <lineage>
        <taxon>Eukaryota</taxon>
        <taxon>Viridiplantae</taxon>
        <taxon>Streptophyta</taxon>
        <taxon>Embryophyta</taxon>
        <taxon>Tracheophyta</taxon>
        <taxon>Spermatophyta</taxon>
        <taxon>Magnoliopsida</taxon>
        <taxon>eudicotyledons</taxon>
        <taxon>Gunneridae</taxon>
        <taxon>Pentapetalae</taxon>
        <taxon>rosids</taxon>
        <taxon>Vitales</taxon>
        <taxon>Vitaceae</taxon>
        <taxon>Viteae</taxon>
        <taxon>Vitis</taxon>
    </lineage>
</organism>
<dbReference type="CDD" id="cd03263">
    <property type="entry name" value="ABC_subfamily_A"/>
    <property type="match status" value="1"/>
</dbReference>
<accession>A0A438JKZ9</accession>
<dbReference type="GO" id="GO:0016887">
    <property type="term" value="F:ATP hydrolysis activity"/>
    <property type="evidence" value="ECO:0007669"/>
    <property type="project" value="InterPro"/>
</dbReference>
<dbReference type="InterPro" id="IPR026082">
    <property type="entry name" value="ABCA"/>
</dbReference>
<dbReference type="Proteomes" id="UP000288805">
    <property type="component" value="Unassembled WGS sequence"/>
</dbReference>
<name>A0A438JKZ9_VITVI</name>
<dbReference type="Pfam" id="PF00005">
    <property type="entry name" value="ABC_tran"/>
    <property type="match status" value="1"/>
</dbReference>
<evidence type="ECO:0000256" key="1">
    <source>
        <dbReference type="ARBA" id="ARBA00008526"/>
    </source>
</evidence>
<dbReference type="GO" id="GO:0140359">
    <property type="term" value="F:ABC-type transporter activity"/>
    <property type="evidence" value="ECO:0007669"/>
    <property type="project" value="InterPro"/>
</dbReference>
<dbReference type="GO" id="GO:0005524">
    <property type="term" value="F:ATP binding"/>
    <property type="evidence" value="ECO:0007669"/>
    <property type="project" value="UniProtKB-KW"/>
</dbReference>
<evidence type="ECO:0000259" key="4">
    <source>
        <dbReference type="PROSITE" id="PS50893"/>
    </source>
</evidence>
<feature type="domain" description="ABC transporter" evidence="4">
    <location>
        <begin position="135"/>
        <end position="396"/>
    </location>
</feature>
<dbReference type="EMBL" id="QGNW01000037">
    <property type="protein sequence ID" value="RVX09630.1"/>
    <property type="molecule type" value="Genomic_DNA"/>
</dbReference>